<evidence type="ECO:0000256" key="10">
    <source>
        <dbReference type="RuleBase" id="RU364125"/>
    </source>
</evidence>
<evidence type="ECO:0000256" key="7">
    <source>
        <dbReference type="ARBA" id="ARBA00022779"/>
    </source>
</evidence>
<dbReference type="GO" id="GO:0071978">
    <property type="term" value="P:bacterial-type flagellum-dependent swarming motility"/>
    <property type="evidence" value="ECO:0007669"/>
    <property type="project" value="TreeGrafter"/>
</dbReference>
<evidence type="ECO:0000313" key="11">
    <source>
        <dbReference type="EMBL" id="KKC99799.1"/>
    </source>
</evidence>
<keyword evidence="9 10" id="KW-0472">Membrane</keyword>
<dbReference type="STRING" id="265726.KY46_11325"/>
<dbReference type="Proteomes" id="UP000033633">
    <property type="component" value="Unassembled WGS sequence"/>
</dbReference>
<comment type="similarity">
    <text evidence="3 10">Belongs to the FliL family.</text>
</comment>
<keyword evidence="6 10" id="KW-0812">Transmembrane</keyword>
<keyword evidence="10" id="KW-0997">Cell inner membrane</keyword>
<organism evidence="11 12">
    <name type="scientific">Photobacterium halotolerans</name>
    <dbReference type="NCBI Taxonomy" id="265726"/>
    <lineage>
        <taxon>Bacteria</taxon>
        <taxon>Pseudomonadati</taxon>
        <taxon>Pseudomonadota</taxon>
        <taxon>Gammaproteobacteria</taxon>
        <taxon>Vibrionales</taxon>
        <taxon>Vibrionaceae</taxon>
        <taxon>Photobacterium</taxon>
    </lineage>
</organism>
<dbReference type="Pfam" id="PF03748">
    <property type="entry name" value="FliL"/>
    <property type="match status" value="1"/>
</dbReference>
<dbReference type="InterPro" id="IPR005503">
    <property type="entry name" value="FliL"/>
</dbReference>
<keyword evidence="11" id="KW-0966">Cell projection</keyword>
<keyword evidence="11" id="KW-0282">Flagellum</keyword>
<comment type="subcellular location">
    <subcellularLocation>
        <location evidence="10">Cell inner membrane</location>
    </subcellularLocation>
    <subcellularLocation>
        <location evidence="2">Cell membrane</location>
        <topology evidence="2">Single-pass membrane protein</topology>
    </subcellularLocation>
</comment>
<comment type="caution">
    <text evidence="11">The sequence shown here is derived from an EMBL/GenBank/DDBJ whole genome shotgun (WGS) entry which is preliminary data.</text>
</comment>
<keyword evidence="4" id="KW-1003">Cell membrane</keyword>
<accession>A0A0F5VE85</accession>
<name>A0A0F5VE85_9GAMM</name>
<dbReference type="EMBL" id="JWYV01000008">
    <property type="protein sequence ID" value="KKC99799.1"/>
    <property type="molecule type" value="Genomic_DNA"/>
</dbReference>
<dbReference type="OrthoDB" id="5815057at2"/>
<evidence type="ECO:0000256" key="5">
    <source>
        <dbReference type="ARBA" id="ARBA00022500"/>
    </source>
</evidence>
<evidence type="ECO:0000313" key="12">
    <source>
        <dbReference type="Proteomes" id="UP000033633"/>
    </source>
</evidence>
<dbReference type="PANTHER" id="PTHR35091">
    <property type="entry name" value="FLAGELLAR PROTEIN FLIL"/>
    <property type="match status" value="1"/>
</dbReference>
<evidence type="ECO:0000256" key="1">
    <source>
        <dbReference type="ARBA" id="ARBA00002254"/>
    </source>
</evidence>
<keyword evidence="5 10" id="KW-0145">Chemotaxis</keyword>
<reference evidence="11 12" key="1">
    <citation type="submission" date="2014-12" db="EMBL/GenBank/DDBJ databases">
        <title>Mercury Reductase activity and rhizosphere competence traits in the genome of root associated Photobacterium halotolerans MELD1.</title>
        <authorList>
            <person name="Mathew D.C."/>
            <person name="Huang C.-C."/>
        </authorList>
    </citation>
    <scope>NUCLEOTIDE SEQUENCE [LARGE SCALE GENOMIC DNA]</scope>
    <source>
        <strain evidence="11 12">MELD1</strain>
    </source>
</reference>
<evidence type="ECO:0000256" key="8">
    <source>
        <dbReference type="ARBA" id="ARBA00022989"/>
    </source>
</evidence>
<dbReference type="GO" id="GO:0006935">
    <property type="term" value="P:chemotaxis"/>
    <property type="evidence" value="ECO:0007669"/>
    <property type="project" value="UniProtKB-KW"/>
</dbReference>
<proteinExistence type="inferred from homology"/>
<dbReference type="PANTHER" id="PTHR35091:SF2">
    <property type="entry name" value="FLAGELLAR PROTEIN FLIL"/>
    <property type="match status" value="1"/>
</dbReference>
<evidence type="ECO:0000256" key="3">
    <source>
        <dbReference type="ARBA" id="ARBA00008281"/>
    </source>
</evidence>
<evidence type="ECO:0000256" key="4">
    <source>
        <dbReference type="ARBA" id="ARBA00022475"/>
    </source>
</evidence>
<dbReference type="GO" id="GO:0005886">
    <property type="term" value="C:plasma membrane"/>
    <property type="evidence" value="ECO:0007669"/>
    <property type="project" value="UniProtKB-SubCell"/>
</dbReference>
<gene>
    <name evidence="11" type="ORF">KY46_11325</name>
</gene>
<dbReference type="PATRIC" id="fig|265726.11.peg.4422"/>
<keyword evidence="11" id="KW-0969">Cilium</keyword>
<dbReference type="AlphaFoldDB" id="A0A0F5VE85"/>
<keyword evidence="7 10" id="KW-0283">Flagellar rotation</keyword>
<dbReference type="RefSeq" id="WP_046220732.1">
    <property type="nucleotide sequence ID" value="NZ_JWYV01000008.1"/>
</dbReference>
<evidence type="ECO:0000256" key="9">
    <source>
        <dbReference type="ARBA" id="ARBA00023136"/>
    </source>
</evidence>
<keyword evidence="8 10" id="KW-1133">Transmembrane helix</keyword>
<sequence>MSQRNLVLIIIIMLITSVLVAAASVGGTLWYVKSHQGEGGASFSLPFSQPENVDPVFHPLEKLVLSVKGERQTHFIMMELALETRNAEAIEGIDNYMPVVRNALLKLFSNKTYEQLQNQRTIEELQDEVKGTLLNAFSQTRYARAIDNVLLTKYVIQ</sequence>
<evidence type="ECO:0000256" key="2">
    <source>
        <dbReference type="ARBA" id="ARBA00004162"/>
    </source>
</evidence>
<dbReference type="GO" id="GO:0009425">
    <property type="term" value="C:bacterial-type flagellum basal body"/>
    <property type="evidence" value="ECO:0007669"/>
    <property type="project" value="InterPro"/>
</dbReference>
<feature type="transmembrane region" description="Helical" evidence="10">
    <location>
        <begin position="6"/>
        <end position="32"/>
    </location>
</feature>
<keyword evidence="12" id="KW-1185">Reference proteome</keyword>
<protein>
    <recommendedName>
        <fullName evidence="10">Flagellar protein FliL</fullName>
    </recommendedName>
</protein>
<comment type="function">
    <text evidence="1 10">Controls the rotational direction of flagella during chemotaxis.</text>
</comment>
<evidence type="ECO:0000256" key="6">
    <source>
        <dbReference type="ARBA" id="ARBA00022692"/>
    </source>
</evidence>